<proteinExistence type="predicted"/>
<evidence type="ECO:0000256" key="1">
    <source>
        <dbReference type="ARBA" id="ARBA00022448"/>
    </source>
</evidence>
<dbReference type="EMBL" id="AVPT01000008">
    <property type="protein sequence ID" value="KGM56818.1"/>
    <property type="molecule type" value="Genomic_DNA"/>
</dbReference>
<dbReference type="Proteomes" id="UP000029989">
    <property type="component" value="Unassembled WGS sequence"/>
</dbReference>
<dbReference type="CDD" id="cd08916">
    <property type="entry name" value="TrHb3_P"/>
    <property type="match status" value="1"/>
</dbReference>
<accession>A0A0A0F3B1</accession>
<keyword evidence="3" id="KW-0479">Metal-binding</keyword>
<evidence type="ECO:0000256" key="3">
    <source>
        <dbReference type="ARBA" id="ARBA00022723"/>
    </source>
</evidence>
<evidence type="ECO:0000256" key="4">
    <source>
        <dbReference type="ARBA" id="ARBA00023004"/>
    </source>
</evidence>
<name>A0A0A0F3B1_9GAMM</name>
<reference evidence="5 6" key="1">
    <citation type="journal article" date="2015" name="Stand. Genomic Sci.">
        <title>Genomic information of the arsenic-resistant bacterium Lysobacter arseniciresistens type strain ZS79(T) and comparison of Lysobacter draft genomes.</title>
        <authorList>
            <person name="Liu L."/>
            <person name="Zhang S."/>
            <person name="Luo M."/>
            <person name="Wang G."/>
        </authorList>
    </citation>
    <scope>NUCLEOTIDE SEQUENCE [LARGE SCALE GENOMIC DNA]</scope>
    <source>
        <strain evidence="5 6">ZS79</strain>
    </source>
</reference>
<dbReference type="Gene3D" id="1.10.490.10">
    <property type="entry name" value="Globins"/>
    <property type="match status" value="1"/>
</dbReference>
<keyword evidence="2" id="KW-0349">Heme</keyword>
<dbReference type="RefSeq" id="WP_036209427.1">
    <property type="nucleotide sequence ID" value="NZ_AVPT01000008.1"/>
</dbReference>
<dbReference type="SUPFAM" id="SSF46458">
    <property type="entry name" value="Globin-like"/>
    <property type="match status" value="1"/>
</dbReference>
<dbReference type="AlphaFoldDB" id="A0A0A0F3B1"/>
<evidence type="ECO:0000313" key="5">
    <source>
        <dbReference type="EMBL" id="KGM56818.1"/>
    </source>
</evidence>
<organism evidence="5 6">
    <name type="scientific">Lysobacter arseniciresistens ZS79</name>
    <dbReference type="NCBI Taxonomy" id="913325"/>
    <lineage>
        <taxon>Bacteria</taxon>
        <taxon>Pseudomonadati</taxon>
        <taxon>Pseudomonadota</taxon>
        <taxon>Gammaproteobacteria</taxon>
        <taxon>Lysobacterales</taxon>
        <taxon>Lysobacteraceae</taxon>
        <taxon>Novilysobacter</taxon>
    </lineage>
</organism>
<dbReference type="InterPro" id="IPR001486">
    <property type="entry name" value="Hemoglobin_trunc"/>
</dbReference>
<dbReference type="STRING" id="913325.N799_13165"/>
<dbReference type="InterPro" id="IPR009050">
    <property type="entry name" value="Globin-like_sf"/>
</dbReference>
<keyword evidence="4" id="KW-0408">Iron</keyword>
<keyword evidence="6" id="KW-1185">Reference proteome</keyword>
<protein>
    <submittedName>
        <fullName evidence="5">Preprotein translocase subunit TatC</fullName>
    </submittedName>
</protein>
<dbReference type="eggNOG" id="COG2346">
    <property type="taxonomic scope" value="Bacteria"/>
</dbReference>
<evidence type="ECO:0000256" key="2">
    <source>
        <dbReference type="ARBA" id="ARBA00022617"/>
    </source>
</evidence>
<dbReference type="GO" id="GO:0020037">
    <property type="term" value="F:heme binding"/>
    <property type="evidence" value="ECO:0007669"/>
    <property type="project" value="InterPro"/>
</dbReference>
<keyword evidence="1" id="KW-0813">Transport</keyword>
<comment type="caution">
    <text evidence="5">The sequence shown here is derived from an EMBL/GenBank/DDBJ whole genome shotgun (WGS) entry which is preliminary data.</text>
</comment>
<dbReference type="GO" id="GO:0046872">
    <property type="term" value="F:metal ion binding"/>
    <property type="evidence" value="ECO:0007669"/>
    <property type="project" value="UniProtKB-KW"/>
</dbReference>
<evidence type="ECO:0000313" key="6">
    <source>
        <dbReference type="Proteomes" id="UP000029989"/>
    </source>
</evidence>
<dbReference type="InterPro" id="IPR012292">
    <property type="entry name" value="Globin/Proto"/>
</dbReference>
<dbReference type="GO" id="GO:0019825">
    <property type="term" value="F:oxygen binding"/>
    <property type="evidence" value="ECO:0007669"/>
    <property type="project" value="InterPro"/>
</dbReference>
<dbReference type="Pfam" id="PF01152">
    <property type="entry name" value="Bac_globin"/>
    <property type="match status" value="1"/>
</dbReference>
<sequence length="141" mass="15690">MAAAHTLTEADLVALVDRFYEKVQRDPELGPVFNPVVHDWVEHKATLVDFWSSVVLRTGRYRGNPMAMHRPHPIDAEHFDHWLALWRETALEVTGEDNAAVLCDFANRIAGSLKYGLGLDGRRRPLGLPIAPGGAEPSGRN</sequence>
<dbReference type="OrthoDB" id="25954at2"/>
<gene>
    <name evidence="5" type="ORF">N799_13165</name>
</gene>